<feature type="compositionally biased region" description="Acidic residues" evidence="1">
    <location>
        <begin position="321"/>
        <end position="331"/>
    </location>
</feature>
<comment type="caution">
    <text evidence="2">The sequence shown here is derived from an EMBL/GenBank/DDBJ whole genome shotgun (WGS) entry which is preliminary data.</text>
</comment>
<protein>
    <submittedName>
        <fullName evidence="2">Uncharacterized protein</fullName>
    </submittedName>
</protein>
<keyword evidence="3" id="KW-1185">Reference proteome</keyword>
<feature type="region of interest" description="Disordered" evidence="1">
    <location>
        <begin position="253"/>
        <end position="385"/>
    </location>
</feature>
<proteinExistence type="predicted"/>
<dbReference type="EMBL" id="JAFCMP010000223">
    <property type="protein sequence ID" value="KAG5182846.1"/>
    <property type="molecule type" value="Genomic_DNA"/>
</dbReference>
<feature type="compositionally biased region" description="Acidic residues" evidence="1">
    <location>
        <begin position="277"/>
        <end position="293"/>
    </location>
</feature>
<evidence type="ECO:0000313" key="2">
    <source>
        <dbReference type="EMBL" id="KAG5182846.1"/>
    </source>
</evidence>
<feature type="compositionally biased region" description="Low complexity" evidence="1">
    <location>
        <begin position="332"/>
        <end position="352"/>
    </location>
</feature>
<feature type="compositionally biased region" description="Low complexity" evidence="1">
    <location>
        <begin position="258"/>
        <end position="276"/>
    </location>
</feature>
<evidence type="ECO:0000313" key="3">
    <source>
        <dbReference type="Proteomes" id="UP000664859"/>
    </source>
</evidence>
<sequence length="385" mass="40826">MQAPFELEEEAEWQEDMADAPAREPTSAAAPAHGEQQARVAHRHQLGGRFMTVLHQFASDEGLPQVTFIASSACDHHHLLAFHLETLLQLLGTKDSCVKDYLSRQRFKFLKWQDVNGFRMRVYTPPGCFAPAVDARTLQVEDIKKAWFAPWPASKALRGPRRACGGKARGCGSKARGKAAAAEVPTDLGAFVNRITRKLQRSSSTIFQCLQVEALGVPMLSVMPALSSAAVVMERAVDVWARAYAVASEVIPRGEQVAASSEGEAGAGRYDFSDSSDAGDDADSNSSGEEGDESGEKQHSFELEQGLPPPPDFVSDAESSSSEEDADEDAGDAAAADFAGDTSSSAVAVAGAGDEHQAPDEALDQADSGTSGDSSSDDSADSSDE</sequence>
<feature type="region of interest" description="Disordered" evidence="1">
    <location>
        <begin position="1"/>
        <end position="36"/>
    </location>
</feature>
<dbReference type="AlphaFoldDB" id="A0A836CGE7"/>
<feature type="compositionally biased region" description="Acidic residues" evidence="1">
    <location>
        <begin position="375"/>
        <end position="385"/>
    </location>
</feature>
<reference evidence="2" key="1">
    <citation type="submission" date="2021-02" db="EMBL/GenBank/DDBJ databases">
        <title>First Annotated Genome of the Yellow-green Alga Tribonema minus.</title>
        <authorList>
            <person name="Mahan K.M."/>
        </authorList>
    </citation>
    <scope>NUCLEOTIDE SEQUENCE</scope>
    <source>
        <strain evidence="2">UTEX B ZZ1240</strain>
    </source>
</reference>
<organism evidence="2 3">
    <name type="scientific">Tribonema minus</name>
    <dbReference type="NCBI Taxonomy" id="303371"/>
    <lineage>
        <taxon>Eukaryota</taxon>
        <taxon>Sar</taxon>
        <taxon>Stramenopiles</taxon>
        <taxon>Ochrophyta</taxon>
        <taxon>PX clade</taxon>
        <taxon>Xanthophyceae</taxon>
        <taxon>Tribonematales</taxon>
        <taxon>Tribonemataceae</taxon>
        <taxon>Tribonema</taxon>
    </lineage>
</organism>
<name>A0A836CGE7_9STRA</name>
<gene>
    <name evidence="2" type="ORF">JKP88DRAFT_272815</name>
</gene>
<feature type="compositionally biased region" description="Acidic residues" evidence="1">
    <location>
        <begin position="1"/>
        <end position="18"/>
    </location>
</feature>
<dbReference type="Proteomes" id="UP000664859">
    <property type="component" value="Unassembled WGS sequence"/>
</dbReference>
<accession>A0A836CGE7</accession>
<evidence type="ECO:0000256" key="1">
    <source>
        <dbReference type="SAM" id="MobiDB-lite"/>
    </source>
</evidence>